<organism evidence="2 3">
    <name type="scientific">Flavipsychrobacter stenotrophus</name>
    <dbReference type="NCBI Taxonomy" id="2077091"/>
    <lineage>
        <taxon>Bacteria</taxon>
        <taxon>Pseudomonadati</taxon>
        <taxon>Bacteroidota</taxon>
        <taxon>Chitinophagia</taxon>
        <taxon>Chitinophagales</taxon>
        <taxon>Chitinophagaceae</taxon>
        <taxon>Flavipsychrobacter</taxon>
    </lineage>
</organism>
<keyword evidence="3" id="KW-1185">Reference proteome</keyword>
<accession>A0A2S7SUC8</accession>
<gene>
    <name evidence="2" type="ORF">CJD36_015680</name>
</gene>
<evidence type="ECO:0000313" key="3">
    <source>
        <dbReference type="Proteomes" id="UP000239872"/>
    </source>
</evidence>
<dbReference type="NCBIfam" id="TIGR04183">
    <property type="entry name" value="Por_Secre_tail"/>
    <property type="match status" value="1"/>
</dbReference>
<dbReference type="InterPro" id="IPR026444">
    <property type="entry name" value="Secre_tail"/>
</dbReference>
<dbReference type="OrthoDB" id="5134860at2"/>
<feature type="domain" description="Secretion system C-terminal sorting" evidence="1">
    <location>
        <begin position="249"/>
        <end position="323"/>
    </location>
</feature>
<dbReference type="EMBL" id="PPSL01000004">
    <property type="protein sequence ID" value="PQJ10136.1"/>
    <property type="molecule type" value="Genomic_DNA"/>
</dbReference>
<reference evidence="2 3" key="1">
    <citation type="submission" date="2018-01" db="EMBL/GenBank/DDBJ databases">
        <title>A novel member of the phylum Bacteroidetes isolated from glacier ice.</title>
        <authorList>
            <person name="Liu Q."/>
            <person name="Xin Y.-H."/>
        </authorList>
    </citation>
    <scope>NUCLEOTIDE SEQUENCE [LARGE SCALE GENOMIC DNA]</scope>
    <source>
        <strain evidence="2 3">RB1R16</strain>
    </source>
</reference>
<evidence type="ECO:0000259" key="1">
    <source>
        <dbReference type="Pfam" id="PF18962"/>
    </source>
</evidence>
<protein>
    <recommendedName>
        <fullName evidence="1">Secretion system C-terminal sorting domain-containing protein</fullName>
    </recommendedName>
</protein>
<proteinExistence type="predicted"/>
<name>A0A2S7SUC8_9BACT</name>
<dbReference type="RefSeq" id="WP_105040144.1">
    <property type="nucleotide sequence ID" value="NZ_PPSL01000004.1"/>
</dbReference>
<dbReference type="Proteomes" id="UP000239872">
    <property type="component" value="Unassembled WGS sequence"/>
</dbReference>
<dbReference type="AlphaFoldDB" id="A0A2S7SUC8"/>
<comment type="caution">
    <text evidence="2">The sequence shown here is derived from an EMBL/GenBank/DDBJ whole genome shotgun (WGS) entry which is preliminary data.</text>
</comment>
<evidence type="ECO:0000313" key="2">
    <source>
        <dbReference type="EMBL" id="PQJ10136.1"/>
    </source>
</evidence>
<dbReference type="Pfam" id="PF18962">
    <property type="entry name" value="Por_Secre_tail"/>
    <property type="match status" value="1"/>
</dbReference>
<sequence>MKLLFTMLFVVLSITSFSQKVRFSDKRNNWITKGLTPSMEGCAFTRYHSFGADTFMHGHIYEPILTSTVYVNDPWMGCVGYVFNSYAYYIREDTAAGIVYYHGWTDTMDHVLYNFKLNLGDTIRFQDASGTRIDSVVRKDSIMMNGVYHNVLVMTVNTDTSTTWPFYTSLYTIIEGIGTLNGAMRPHNFCFEGSEFLQCFFQDTTIIPITTHTYGYCSYISTDSFSTVISCIKLGIDDIGLTGTSVAIAPNPANENIQLTLKGHSNAPVTVSVFDLMGRAIYLEKLDQLIDILNINSGSWPDGLYIVVVQDDKQDLKREKMVIVH</sequence>